<evidence type="ECO:0000313" key="4">
    <source>
        <dbReference type="Proteomes" id="UP000053557"/>
    </source>
</evidence>
<proteinExistence type="predicted"/>
<evidence type="ECO:0000256" key="1">
    <source>
        <dbReference type="ARBA" id="ARBA00022801"/>
    </source>
</evidence>
<accession>A0A101XQ85</accession>
<feature type="chain" id="PRO_5039449703" evidence="2">
    <location>
        <begin position="27"/>
        <end position="369"/>
    </location>
</feature>
<evidence type="ECO:0000313" key="3">
    <source>
        <dbReference type="EMBL" id="KUO95484.1"/>
    </source>
</evidence>
<organism evidence="3 4">
    <name type="scientific">Ferroacidibacillus organovorans</name>
    <dbReference type="NCBI Taxonomy" id="1765683"/>
    <lineage>
        <taxon>Bacteria</taxon>
        <taxon>Bacillati</taxon>
        <taxon>Bacillota</taxon>
        <taxon>Bacilli</taxon>
        <taxon>Bacillales</taxon>
        <taxon>Alicyclobacillaceae</taxon>
        <taxon>Ferroacidibacillus</taxon>
    </lineage>
</organism>
<evidence type="ECO:0000256" key="2">
    <source>
        <dbReference type="SAM" id="SignalP"/>
    </source>
</evidence>
<dbReference type="InterPro" id="IPR017850">
    <property type="entry name" value="Alkaline_phosphatase_core_sf"/>
</dbReference>
<dbReference type="OrthoDB" id="9770871at2"/>
<dbReference type="GO" id="GO:0009395">
    <property type="term" value="P:phospholipid catabolic process"/>
    <property type="evidence" value="ECO:0007669"/>
    <property type="project" value="TreeGrafter"/>
</dbReference>
<gene>
    <name evidence="3" type="ORF">ATW55_03225</name>
</gene>
<dbReference type="RefSeq" id="WP_067717359.1">
    <property type="nucleotide sequence ID" value="NZ_LPVJ01000051.1"/>
</dbReference>
<dbReference type="PANTHER" id="PTHR31956">
    <property type="entry name" value="NON-SPECIFIC PHOSPHOLIPASE C4-RELATED"/>
    <property type="match status" value="1"/>
</dbReference>
<keyword evidence="1" id="KW-0378">Hydrolase</keyword>
<dbReference type="PANTHER" id="PTHR31956:SF8">
    <property type="entry name" value="ACID PHOSPHATASE PHOA (AFU_ORTHOLOGUE AFUA_1G03570)"/>
    <property type="match status" value="1"/>
</dbReference>
<dbReference type="AlphaFoldDB" id="A0A101XQ85"/>
<dbReference type="Proteomes" id="UP000053557">
    <property type="component" value="Unassembled WGS sequence"/>
</dbReference>
<keyword evidence="2" id="KW-0732">Signal</keyword>
<dbReference type="GO" id="GO:0016788">
    <property type="term" value="F:hydrolase activity, acting on ester bonds"/>
    <property type="evidence" value="ECO:0007669"/>
    <property type="project" value="InterPro"/>
</dbReference>
<dbReference type="InterPro" id="IPR007312">
    <property type="entry name" value="Phosphoesterase"/>
</dbReference>
<reference evidence="3 4" key="1">
    <citation type="submission" date="2015-12" db="EMBL/GenBank/DDBJ databases">
        <title>Draft genome sequence of Acidibacillus ferrooxidans ITV001, isolated from a chalcopyrite acid mine drainage site in Brazil.</title>
        <authorList>
            <person name="Dall'Agnol H."/>
            <person name="Nancucheo I."/>
            <person name="Johnson B."/>
            <person name="Oliveira R."/>
            <person name="Leite L."/>
            <person name="Pylro V."/>
            <person name="Nunes G.L."/>
            <person name="Tzotzos G."/>
            <person name="Fernandes G.R."/>
            <person name="Dutra J."/>
            <person name="Orellana S.C."/>
            <person name="Oliveira G."/>
        </authorList>
    </citation>
    <scope>NUCLEOTIDE SEQUENCE [LARGE SCALE GENOMIC DNA]</scope>
    <source>
        <strain evidence="4">ITV01</strain>
    </source>
</reference>
<sequence length="369" mass="40459">MNIQKRWVGIGATIVLTLASLTPSMAKSAHKAPEQSAKPFQHVYVIMMENQGTAQIINNPQLPFINHLIQSYGYENNYYGVTHESLVNYIASITGNNWGSNSDDPTQIFDHTSLADQLIAHHDTWKGYMQSMPYPGYAGCWYPDNLPSTASPSQTPSNALYAAKHNPFFFIPSIRNTKQNLNLVPFHQLASDLATNHVPNFAWISPNVINDMHGQPPGPGATAPYSDPNKLYAAGDAFVKSTVNEIMDSKSFKTSKSVIYIVWDESEYPSGTPTAQETSVFTAPGPDSPILPAGQVDGFINWSGGAYGGGQVPLIMIDSAYPHHFVINTWADHYNLLRTIEKNFNLGYLGNASDQAQIKSFSLPNGSSN</sequence>
<name>A0A101XQ85_9BACL</name>
<dbReference type="EMBL" id="LPVJ01000051">
    <property type="protein sequence ID" value="KUO95484.1"/>
    <property type="molecule type" value="Genomic_DNA"/>
</dbReference>
<dbReference type="Pfam" id="PF04185">
    <property type="entry name" value="Phosphoesterase"/>
    <property type="match status" value="1"/>
</dbReference>
<dbReference type="Gene3D" id="3.40.720.10">
    <property type="entry name" value="Alkaline Phosphatase, subunit A"/>
    <property type="match status" value="1"/>
</dbReference>
<feature type="signal peptide" evidence="2">
    <location>
        <begin position="1"/>
        <end position="26"/>
    </location>
</feature>
<protein>
    <submittedName>
        <fullName evidence="3">Phosphoesterase</fullName>
    </submittedName>
</protein>
<keyword evidence="4" id="KW-1185">Reference proteome</keyword>
<comment type="caution">
    <text evidence="3">The sequence shown here is derived from an EMBL/GenBank/DDBJ whole genome shotgun (WGS) entry which is preliminary data.</text>
</comment>